<keyword evidence="1" id="KW-0812">Transmembrane</keyword>
<protein>
    <recommendedName>
        <fullName evidence="4">DUF2157 domain-containing protein</fullName>
    </recommendedName>
</protein>
<organism evidence="2 3">
    <name type="scientific">Pseudidiomarina aestuarii</name>
    <dbReference type="NCBI Taxonomy" id="624146"/>
    <lineage>
        <taxon>Bacteria</taxon>
        <taxon>Pseudomonadati</taxon>
        <taxon>Pseudomonadota</taxon>
        <taxon>Gammaproteobacteria</taxon>
        <taxon>Alteromonadales</taxon>
        <taxon>Idiomarinaceae</taxon>
        <taxon>Pseudidiomarina</taxon>
    </lineage>
</organism>
<feature type="transmembrane region" description="Helical" evidence="1">
    <location>
        <begin position="184"/>
        <end position="202"/>
    </location>
</feature>
<feature type="transmembrane region" description="Helical" evidence="1">
    <location>
        <begin position="71"/>
        <end position="91"/>
    </location>
</feature>
<gene>
    <name evidence="2" type="ORF">C9927_03925</name>
</gene>
<name>A0A2T4D3W8_9GAMM</name>
<evidence type="ECO:0000313" key="3">
    <source>
        <dbReference type="Proteomes" id="UP000242087"/>
    </source>
</evidence>
<evidence type="ECO:0000256" key="1">
    <source>
        <dbReference type="SAM" id="Phobius"/>
    </source>
</evidence>
<feature type="transmembrane region" description="Helical" evidence="1">
    <location>
        <begin position="270"/>
        <end position="289"/>
    </location>
</feature>
<keyword evidence="1" id="KW-1133">Transmembrane helix</keyword>
<feature type="transmembrane region" description="Helical" evidence="1">
    <location>
        <begin position="295"/>
        <end position="312"/>
    </location>
</feature>
<comment type="caution">
    <text evidence="2">The sequence shown here is derived from an EMBL/GenBank/DDBJ whole genome shotgun (WGS) entry which is preliminary data.</text>
</comment>
<keyword evidence="1" id="KW-0472">Membrane</keyword>
<feature type="transmembrane region" description="Helical" evidence="1">
    <location>
        <begin position="243"/>
        <end position="263"/>
    </location>
</feature>
<sequence length="334" mass="36235">MYTEDDLSNAVREGVVPEATADAFRHYVEKNRSTSIADEEHFRLITGFNDIFVVIAAVLALAALWTLGNTVAPWLGGLFVLIAGWGMAEYFTRIRRMALPSIVFLGACLIGAFFGTLMSLMPVFGQEGPQAPLVAFIVASLVATAHWFRFQVPITLAAGIAAVIGVIMSLLAMTFAFSDTLLKVALFISGLLVFALALKWDRSDLERQTRRSDVAFWLHLLAAPLLVHPIFSTLAQGDFTIGVTQALITIALYLVIGCVSLVIDRRALMVSALAYVIYVFSNVLNSFGIVDLGTAIIGLVIGTGLLLLSVFWHQVRAGLVNVLPQRLTLQLPPA</sequence>
<feature type="transmembrane region" description="Helical" evidence="1">
    <location>
        <begin position="214"/>
        <end position="231"/>
    </location>
</feature>
<reference evidence="2 3" key="1">
    <citation type="submission" date="2018-03" db="EMBL/GenBank/DDBJ databases">
        <title>Cross-interface Injection: A General Nanoliter Liquid Handling Method Applied to Single Cells Genome Amplification Automated Nanoliter Liquid Handling Applied to Single Cell Multiple Displacement Amplification.</title>
        <authorList>
            <person name="Yun J."/>
            <person name="Xu P."/>
            <person name="Xu J."/>
            <person name="Dai X."/>
            <person name="Wang Y."/>
            <person name="Zheng X."/>
            <person name="Cao C."/>
            <person name="Yi Q."/>
            <person name="Zhu Y."/>
            <person name="Wang L."/>
            <person name="Dong Z."/>
            <person name="Huang Y."/>
            <person name="Huang L."/>
            <person name="Du W."/>
        </authorList>
    </citation>
    <scope>NUCLEOTIDE SEQUENCE [LARGE SCALE GENOMIC DNA]</scope>
    <source>
        <strain evidence="2 3">A12-4</strain>
    </source>
</reference>
<dbReference type="AlphaFoldDB" id="A0A2T4D3W8"/>
<feature type="transmembrane region" description="Helical" evidence="1">
    <location>
        <begin position="42"/>
        <end position="65"/>
    </location>
</feature>
<feature type="transmembrane region" description="Helical" evidence="1">
    <location>
        <begin position="103"/>
        <end position="124"/>
    </location>
</feature>
<evidence type="ECO:0008006" key="4">
    <source>
        <dbReference type="Google" id="ProtNLM"/>
    </source>
</evidence>
<accession>A0A2T4D3W8</accession>
<dbReference type="EMBL" id="PYVF01000054">
    <property type="protein sequence ID" value="PTB88520.1"/>
    <property type="molecule type" value="Genomic_DNA"/>
</dbReference>
<feature type="transmembrane region" description="Helical" evidence="1">
    <location>
        <begin position="155"/>
        <end position="178"/>
    </location>
</feature>
<feature type="transmembrane region" description="Helical" evidence="1">
    <location>
        <begin position="130"/>
        <end position="148"/>
    </location>
</feature>
<evidence type="ECO:0000313" key="2">
    <source>
        <dbReference type="EMBL" id="PTB88520.1"/>
    </source>
</evidence>
<dbReference type="Proteomes" id="UP000242087">
    <property type="component" value="Unassembled WGS sequence"/>
</dbReference>
<proteinExistence type="predicted"/>